<dbReference type="STRING" id="859194.MHF_0010"/>
<comment type="domain">
    <text evidence="8">Consists of three domains: the N-terminal catalytic domain, the anticodon-binding domain and the C-terminal extension.</text>
</comment>
<dbReference type="GO" id="GO:0006433">
    <property type="term" value="P:prolyl-tRNA aminoacylation"/>
    <property type="evidence" value="ECO:0007669"/>
    <property type="project" value="UniProtKB-UniRule"/>
</dbReference>
<evidence type="ECO:0000313" key="11">
    <source>
        <dbReference type="Proteomes" id="UP000007952"/>
    </source>
</evidence>
<sequence length="467" mass="53606">MSLKEDNLVKWYESVISNSGIAFPGLVKGTLFIGHRGWNIWEKIRDFIDAKYKQKGIKNVSFPTFIPVAEIEREKSRLSGFNPEIYLVSRSGDEERQNFFLRPTSEILFSHYFRNILESYEDLPLLFNQWCNVFRAEKNTKAFLRTCEFHWQEAHTLHLSKEEAMEYLKFFHETYKSLVKDLLNIAFLEGEKTVNERFPGSEKTLTLEAIMPDGQALQIATSHYLSKNFTETFDVKYTSRENVVSYPHQLSAGCSTRLIGALIMSHGDDSGLVLPLSMFDVHIKFLIINGAVTEGSELHKKFSDELKGYKVEWDFSSRSFGYKIKNEEMIGTPVSVILGPSEIKSNWALVKTRLSESKVSIPMDQLISKIKETIDQYSSGLYSASQKNLESSIVECSSLEEASHEILKNRKIALVPWFDDLQNEIDFKNEKLGFGPRCIKSRIVASDTLCFYSKKPATAYVYFGRSY</sequence>
<dbReference type="InterPro" id="IPR006195">
    <property type="entry name" value="aa-tRNA-synth_II"/>
</dbReference>
<keyword evidence="1 8" id="KW-0963">Cytoplasm</keyword>
<dbReference type="HAMAP" id="MF_01571">
    <property type="entry name" value="Pro_tRNA_synth_type3"/>
    <property type="match status" value="1"/>
</dbReference>
<keyword evidence="2 8" id="KW-0436">Ligase</keyword>
<dbReference type="GO" id="GO:0017101">
    <property type="term" value="C:aminoacyl-tRNA synthetase multienzyme complex"/>
    <property type="evidence" value="ECO:0007669"/>
    <property type="project" value="TreeGrafter"/>
</dbReference>
<dbReference type="PROSITE" id="PS50862">
    <property type="entry name" value="AA_TRNA_LIGASE_II"/>
    <property type="match status" value="1"/>
</dbReference>
<dbReference type="EC" id="6.1.1.15" evidence="8"/>
<dbReference type="SMART" id="SM00946">
    <property type="entry name" value="ProRS-C_1"/>
    <property type="match status" value="1"/>
</dbReference>
<dbReference type="Gene3D" id="3.30.110.30">
    <property type="entry name" value="C-terminal domain of ProRS"/>
    <property type="match status" value="1"/>
</dbReference>
<dbReference type="GO" id="GO:0005737">
    <property type="term" value="C:cytoplasm"/>
    <property type="evidence" value="ECO:0007669"/>
    <property type="project" value="UniProtKB-SubCell"/>
</dbReference>
<name>F6FJB2_MYCHI</name>
<keyword evidence="3 8" id="KW-0547">Nucleotide-binding</keyword>
<dbReference type="Pfam" id="PF00587">
    <property type="entry name" value="tRNA-synt_2b"/>
    <property type="match status" value="1"/>
</dbReference>
<dbReference type="GO" id="GO:0004827">
    <property type="term" value="F:proline-tRNA ligase activity"/>
    <property type="evidence" value="ECO:0007669"/>
    <property type="project" value="UniProtKB-UniRule"/>
</dbReference>
<evidence type="ECO:0000256" key="3">
    <source>
        <dbReference type="ARBA" id="ARBA00022741"/>
    </source>
</evidence>
<dbReference type="Pfam" id="PF09180">
    <property type="entry name" value="ProRS-C_1"/>
    <property type="match status" value="1"/>
</dbReference>
<evidence type="ECO:0000256" key="2">
    <source>
        <dbReference type="ARBA" id="ARBA00022598"/>
    </source>
</evidence>
<evidence type="ECO:0000256" key="8">
    <source>
        <dbReference type="HAMAP-Rule" id="MF_01571"/>
    </source>
</evidence>
<proteinExistence type="inferred from homology"/>
<keyword evidence="4 8" id="KW-0067">ATP-binding</keyword>
<protein>
    <recommendedName>
        <fullName evidence="8">Proline--tRNA ligase</fullName>
        <ecNumber evidence="8">6.1.1.15</ecNumber>
    </recommendedName>
    <alternativeName>
        <fullName evidence="8">Prolyl-tRNA synthetase</fullName>
        <shortName evidence="8">ProRS</shortName>
    </alternativeName>
</protein>
<feature type="domain" description="Aminoacyl-transfer RNA synthetases class-II family profile" evidence="9">
    <location>
        <begin position="37"/>
        <end position="275"/>
    </location>
</feature>
<dbReference type="InterPro" id="IPR017449">
    <property type="entry name" value="Pro-tRNA_synth_II"/>
</dbReference>
<gene>
    <name evidence="8 10" type="primary">proS</name>
    <name evidence="10" type="ordered locus">MHF_0010</name>
</gene>
<keyword evidence="6 8" id="KW-0030">Aminoacyl-tRNA synthetase</keyword>
<evidence type="ECO:0000256" key="1">
    <source>
        <dbReference type="ARBA" id="ARBA00022490"/>
    </source>
</evidence>
<dbReference type="Proteomes" id="UP000007952">
    <property type="component" value="Chromosome"/>
</dbReference>
<dbReference type="PANTHER" id="PTHR43382">
    <property type="entry name" value="PROLYL-TRNA SYNTHETASE"/>
    <property type="match status" value="1"/>
</dbReference>
<comment type="subcellular location">
    <subcellularLocation>
        <location evidence="8">Cytoplasm</location>
    </subcellularLocation>
</comment>
<dbReference type="SUPFAM" id="SSF64586">
    <property type="entry name" value="C-terminal domain of ProRS"/>
    <property type="match status" value="1"/>
</dbReference>
<accession>F6FJB2</accession>
<evidence type="ECO:0000259" key="9">
    <source>
        <dbReference type="PROSITE" id="PS50862"/>
    </source>
</evidence>
<dbReference type="EMBL" id="CP002808">
    <property type="protein sequence ID" value="AEG72331.1"/>
    <property type="molecule type" value="Genomic_DNA"/>
</dbReference>
<comment type="subunit">
    <text evidence="8">Homodimer.</text>
</comment>
<dbReference type="PANTHER" id="PTHR43382:SF2">
    <property type="entry name" value="BIFUNCTIONAL GLUTAMATE_PROLINE--TRNA LIGASE"/>
    <property type="match status" value="1"/>
</dbReference>
<dbReference type="InterPro" id="IPR036621">
    <property type="entry name" value="Anticodon-bd_dom_sf"/>
</dbReference>
<evidence type="ECO:0000256" key="7">
    <source>
        <dbReference type="ARBA" id="ARBA00047671"/>
    </source>
</evidence>
<evidence type="ECO:0000256" key="4">
    <source>
        <dbReference type="ARBA" id="ARBA00022840"/>
    </source>
</evidence>
<dbReference type="InterPro" id="IPR004499">
    <property type="entry name" value="Pro-tRNA-ligase_IIa_arc-type"/>
</dbReference>
<comment type="catalytic activity">
    <reaction evidence="7 8">
        <text>tRNA(Pro) + L-proline + ATP = L-prolyl-tRNA(Pro) + AMP + diphosphate</text>
        <dbReference type="Rhea" id="RHEA:14305"/>
        <dbReference type="Rhea" id="RHEA-COMP:9700"/>
        <dbReference type="Rhea" id="RHEA-COMP:9702"/>
        <dbReference type="ChEBI" id="CHEBI:30616"/>
        <dbReference type="ChEBI" id="CHEBI:33019"/>
        <dbReference type="ChEBI" id="CHEBI:60039"/>
        <dbReference type="ChEBI" id="CHEBI:78442"/>
        <dbReference type="ChEBI" id="CHEBI:78532"/>
        <dbReference type="ChEBI" id="CHEBI:456215"/>
        <dbReference type="EC" id="6.1.1.15"/>
    </reaction>
</comment>
<dbReference type="KEGG" id="mhf:MHF_0010"/>
<dbReference type="InterPro" id="IPR002314">
    <property type="entry name" value="aa-tRNA-synt_IIb"/>
</dbReference>
<dbReference type="InterPro" id="IPR004154">
    <property type="entry name" value="Anticodon-bd"/>
</dbReference>
<dbReference type="InterPro" id="IPR016061">
    <property type="entry name" value="Pro-tRNA_ligase_II_C"/>
</dbReference>
<dbReference type="HOGENOM" id="CLU_001882_4_2_14"/>
<dbReference type="PRINTS" id="PR01046">
    <property type="entry name" value="TRNASYNTHPRO"/>
</dbReference>
<evidence type="ECO:0000256" key="6">
    <source>
        <dbReference type="ARBA" id="ARBA00023146"/>
    </source>
</evidence>
<dbReference type="Pfam" id="PF03129">
    <property type="entry name" value="HGTP_anticodon"/>
    <property type="match status" value="1"/>
</dbReference>
<dbReference type="InterPro" id="IPR045864">
    <property type="entry name" value="aa-tRNA-synth_II/BPL/LPL"/>
</dbReference>
<dbReference type="Gene3D" id="3.30.930.10">
    <property type="entry name" value="Bira Bifunctional Protein, Domain 2"/>
    <property type="match status" value="1"/>
</dbReference>
<dbReference type="GO" id="GO:0005524">
    <property type="term" value="F:ATP binding"/>
    <property type="evidence" value="ECO:0007669"/>
    <property type="project" value="UniProtKB-UniRule"/>
</dbReference>
<reference key="2">
    <citation type="submission" date="2011-05" db="EMBL/GenBank/DDBJ databases">
        <title>The Genome of Mycoplasma haemofelis Strain Ohio2, a pathogenic hemoplasma of the cat.</title>
        <authorList>
            <person name="Santos A.P."/>
            <person name="Guimaraes A.M.S."/>
            <person name="SanMiguel P.J."/>
            <person name="Martin S.W."/>
            <person name="Messick J.B."/>
        </authorList>
    </citation>
    <scope>NUCLEOTIDE SEQUENCE</scope>
    <source>
        <strain>Ohio2</strain>
    </source>
</reference>
<evidence type="ECO:0000256" key="5">
    <source>
        <dbReference type="ARBA" id="ARBA00022917"/>
    </source>
</evidence>
<dbReference type="Gene3D" id="3.40.50.800">
    <property type="entry name" value="Anticodon-binding domain"/>
    <property type="match status" value="1"/>
</dbReference>
<dbReference type="BioCyc" id="MHAE859194:G1GR7-10-MONOMER"/>
<dbReference type="InterPro" id="IPR002316">
    <property type="entry name" value="Pro-tRNA-ligase_IIa"/>
</dbReference>
<dbReference type="eggNOG" id="COG0441">
    <property type="taxonomic scope" value="Bacteria"/>
</dbReference>
<dbReference type="SUPFAM" id="SSF55681">
    <property type="entry name" value="Class II aaRS and biotin synthetases"/>
    <property type="match status" value="1"/>
</dbReference>
<reference evidence="10 11" key="1">
    <citation type="journal article" date="2011" name="J. Bacteriol.">
        <title>Complete genome sequences of two hemotropic Mycoplasmas, Mycoplasma haemofelis strain Ohio2 and Mycoplasma suis strain Illinois.</title>
        <authorList>
            <person name="Messick J.B."/>
            <person name="Santos A.P."/>
            <person name="Guimaraes A.M."/>
        </authorList>
    </citation>
    <scope>NUCLEOTIDE SEQUENCE [LARGE SCALE GENOMIC DNA]</scope>
    <source>
        <strain evidence="10 11">Ohio2</strain>
    </source>
</reference>
<evidence type="ECO:0000313" key="10">
    <source>
        <dbReference type="EMBL" id="AEG72331.1"/>
    </source>
</evidence>
<comment type="similarity">
    <text evidence="8">Belongs to the class-II aminoacyl-tRNA synthetase family. ProS type 3 subfamily.</text>
</comment>
<keyword evidence="5 8" id="KW-0648">Protein biosynthesis</keyword>
<dbReference type="SUPFAM" id="SSF52954">
    <property type="entry name" value="Class II aaRS ABD-related"/>
    <property type="match status" value="1"/>
</dbReference>
<comment type="function">
    <text evidence="8">Catalyzes the attachment of proline to tRNA(Pro) in a two-step reaction: proline is first activated by ATP to form Pro-AMP and then transferred to the acceptor end of tRNA(Pro).</text>
</comment>
<organism evidence="10 11">
    <name type="scientific">Mycoplasma haemofelis (strain Ohio2)</name>
    <dbReference type="NCBI Taxonomy" id="859194"/>
    <lineage>
        <taxon>Bacteria</taxon>
        <taxon>Bacillati</taxon>
        <taxon>Mycoplasmatota</taxon>
        <taxon>Mollicutes</taxon>
        <taxon>Mycoplasmataceae</taxon>
        <taxon>Mycoplasma</taxon>
    </lineage>
</organism>
<dbReference type="AlphaFoldDB" id="F6FJB2"/>